<dbReference type="PANTHER" id="PTHR33392:SF6">
    <property type="entry name" value="POLYISOPRENYL-TEICHOIC ACID--PEPTIDOGLYCAN TEICHOIC ACID TRANSFERASE TAGU"/>
    <property type="match status" value="1"/>
</dbReference>
<feature type="transmembrane region" description="Helical" evidence="2">
    <location>
        <begin position="7"/>
        <end position="26"/>
    </location>
</feature>
<accession>A0A239EK17</accession>
<dbReference type="Pfam" id="PF03816">
    <property type="entry name" value="LytR_cpsA_psr"/>
    <property type="match status" value="1"/>
</dbReference>
<keyword evidence="2" id="KW-1133">Transmembrane helix</keyword>
<evidence type="ECO:0000259" key="3">
    <source>
        <dbReference type="Pfam" id="PF03816"/>
    </source>
</evidence>
<evidence type="ECO:0000256" key="1">
    <source>
        <dbReference type="ARBA" id="ARBA00006068"/>
    </source>
</evidence>
<feature type="domain" description="Cell envelope-related transcriptional attenuator" evidence="3">
    <location>
        <begin position="79"/>
        <end position="240"/>
    </location>
</feature>
<dbReference type="Proteomes" id="UP000198304">
    <property type="component" value="Unassembled WGS sequence"/>
</dbReference>
<dbReference type="RefSeq" id="WP_089283118.1">
    <property type="nucleotide sequence ID" value="NZ_FZOJ01000010.1"/>
</dbReference>
<evidence type="ECO:0000313" key="5">
    <source>
        <dbReference type="Proteomes" id="UP000198304"/>
    </source>
</evidence>
<evidence type="ECO:0000313" key="4">
    <source>
        <dbReference type="EMBL" id="SNS44996.1"/>
    </source>
</evidence>
<proteinExistence type="inferred from homology"/>
<dbReference type="InterPro" id="IPR050922">
    <property type="entry name" value="LytR/CpsA/Psr_CW_biosynth"/>
</dbReference>
<comment type="similarity">
    <text evidence="1">Belongs to the LytR/CpsA/Psr (LCP) family.</text>
</comment>
<evidence type="ECO:0000256" key="2">
    <source>
        <dbReference type="SAM" id="Phobius"/>
    </source>
</evidence>
<dbReference type="AlphaFoldDB" id="A0A239EK17"/>
<dbReference type="InterPro" id="IPR004474">
    <property type="entry name" value="LytR_CpsA_psr"/>
</dbReference>
<dbReference type="Gene3D" id="3.40.630.190">
    <property type="entry name" value="LCP protein"/>
    <property type="match status" value="1"/>
</dbReference>
<dbReference type="NCBIfam" id="TIGR00350">
    <property type="entry name" value="lytR_cpsA_psr"/>
    <property type="match status" value="1"/>
</dbReference>
<name>A0A239EK17_9FIRM</name>
<protein>
    <submittedName>
        <fullName evidence="4">Transcriptional attenuator, LytR family</fullName>
    </submittedName>
</protein>
<reference evidence="4 5" key="1">
    <citation type="submission" date="2017-06" db="EMBL/GenBank/DDBJ databases">
        <authorList>
            <person name="Kim H.J."/>
            <person name="Triplett B.A."/>
        </authorList>
    </citation>
    <scope>NUCLEOTIDE SEQUENCE [LARGE SCALE GENOMIC DNA]</scope>
    <source>
        <strain evidence="4 5">SCA</strain>
    </source>
</reference>
<sequence>MKVFWKIFTIAFLSFVVLIGGVFIGFNTFMKDQHPNAEVPPERVQDDDFEEIEEKDELIRAFSESNRVNFVMLGLEGMRSDTMMFVSFDPDTKKIDIISVPRDTYYPRVGYDGLGKKKINAVYGDHGAAGVKTVVSDVLLDVPVHHYITITYKGAASIVNTIGGVPVTIPNPGMYYRDDYDDPPLVINFPPGPRVLKGDDAVKFLRYRQATPGSGGLDRNGDLGRIQAQQEFMQSAMKKAMNLGNLPGLVSNSFRHVKTDIELQDIMRLATSAIGLDMQNIQMHTLPGEPKYMEDKLSYFVNDAKETRQLLLEIYGVQEDIAQEDTSQENNN</sequence>
<keyword evidence="2" id="KW-0472">Membrane</keyword>
<keyword evidence="5" id="KW-1185">Reference proteome</keyword>
<dbReference type="OrthoDB" id="305468at2"/>
<organism evidence="4 5">
    <name type="scientific">Anaerovirgula multivorans</name>
    <dbReference type="NCBI Taxonomy" id="312168"/>
    <lineage>
        <taxon>Bacteria</taxon>
        <taxon>Bacillati</taxon>
        <taxon>Bacillota</taxon>
        <taxon>Clostridia</taxon>
        <taxon>Peptostreptococcales</taxon>
        <taxon>Natronincolaceae</taxon>
        <taxon>Anaerovirgula</taxon>
    </lineage>
</organism>
<dbReference type="EMBL" id="FZOJ01000010">
    <property type="protein sequence ID" value="SNS44996.1"/>
    <property type="molecule type" value="Genomic_DNA"/>
</dbReference>
<gene>
    <name evidence="4" type="ORF">SAMN05446037_101078</name>
</gene>
<keyword evidence="2" id="KW-0812">Transmembrane</keyword>
<dbReference type="PANTHER" id="PTHR33392">
    <property type="entry name" value="POLYISOPRENYL-TEICHOIC ACID--PEPTIDOGLYCAN TEICHOIC ACID TRANSFERASE TAGU"/>
    <property type="match status" value="1"/>
</dbReference>